<dbReference type="SMART" id="SM01237">
    <property type="entry name" value="ICA69"/>
    <property type="match status" value="1"/>
</dbReference>
<name>A0A1U7SX15_CARSF</name>
<feature type="compositionally biased region" description="Polar residues" evidence="1">
    <location>
        <begin position="199"/>
        <end position="219"/>
    </location>
</feature>
<evidence type="ECO:0000313" key="3">
    <source>
        <dbReference type="Proteomes" id="UP000189704"/>
    </source>
</evidence>
<dbReference type="GO" id="GO:0005794">
    <property type="term" value="C:Golgi apparatus"/>
    <property type="evidence" value="ECO:0007669"/>
    <property type="project" value="TreeGrafter"/>
</dbReference>
<dbReference type="PANTHER" id="PTHR10164">
    <property type="entry name" value="ISLET CELL AUTOANTIGEN 1"/>
    <property type="match status" value="1"/>
</dbReference>
<feature type="domain" description="Islet cell autoantigen Ica1 C-terminal" evidence="2">
    <location>
        <begin position="26"/>
        <end position="252"/>
    </location>
</feature>
<sequence length="252" mass="28121">RTLLGFWEKTAQMMFHIHEACIDFQPYNFVALKRLQDTPSKLTGDHKEEQIEDNFLTENLNKLVLSNEEETFMSKPDHTEKHFQMKEFGASQFSNSENVAKELPVYSLEGEDFEKEFPFLNNLLSSGSSSASEFAQECQTTFGSPNASLLSQEASMGSEPLAHSSRFLPSQLFDLGLHAPGAFNSWVSQGESKLPLSHIDNQPVPSQSPKTLARSPNNSNQDMSAWFSLFADLDPLSNPDAIGHSDDELLNA</sequence>
<dbReference type="OrthoDB" id="2126778at2759"/>
<dbReference type="KEGG" id="csyr:103256315"/>
<dbReference type="InterPro" id="IPR024114">
    <property type="entry name" value="Islet_autoAg_Ica1/Ica1-like"/>
</dbReference>
<reference evidence="4" key="1">
    <citation type="submission" date="2025-08" db="UniProtKB">
        <authorList>
            <consortium name="RefSeq"/>
        </authorList>
    </citation>
    <scope>IDENTIFICATION</scope>
</reference>
<evidence type="ECO:0000313" key="4">
    <source>
        <dbReference type="RefSeq" id="XP_008052399.1"/>
    </source>
</evidence>
<proteinExistence type="predicted"/>
<evidence type="ECO:0000256" key="1">
    <source>
        <dbReference type="SAM" id="MobiDB-lite"/>
    </source>
</evidence>
<dbReference type="InterPro" id="IPR006723">
    <property type="entry name" value="Islet_autoAg_Ica1_C"/>
</dbReference>
<dbReference type="GeneID" id="103256315"/>
<dbReference type="Pfam" id="PF04629">
    <property type="entry name" value="ICA69"/>
    <property type="match status" value="1"/>
</dbReference>
<dbReference type="RefSeq" id="XP_008052399.1">
    <property type="nucleotide sequence ID" value="XM_008054208.1"/>
</dbReference>
<keyword evidence="3" id="KW-1185">Reference proteome</keyword>
<feature type="non-terminal residue" evidence="4">
    <location>
        <position position="1"/>
    </location>
</feature>
<feature type="region of interest" description="Disordered" evidence="1">
    <location>
        <begin position="196"/>
        <end position="219"/>
    </location>
</feature>
<evidence type="ECO:0000259" key="2">
    <source>
        <dbReference type="SMART" id="SM01237"/>
    </source>
</evidence>
<dbReference type="AlphaFoldDB" id="A0A1U7SX15"/>
<dbReference type="PANTHER" id="PTHR10164:SF5">
    <property type="entry name" value="ISLET CELL AUTOANTIGEN 1-LIKE PROTEIN"/>
    <property type="match status" value="1"/>
</dbReference>
<accession>A0A1U7SX15</accession>
<dbReference type="Proteomes" id="UP000189704">
    <property type="component" value="Unplaced"/>
</dbReference>
<gene>
    <name evidence="4" type="primary">LOC103256315</name>
</gene>
<protein>
    <submittedName>
        <fullName evidence="4">Islet cell autoantigen 1-like protein</fullName>
    </submittedName>
</protein>
<organism evidence="3 4">
    <name type="scientific">Carlito syrichta</name>
    <name type="common">Philippine tarsier</name>
    <name type="synonym">Tarsius syrichta</name>
    <dbReference type="NCBI Taxonomy" id="1868482"/>
    <lineage>
        <taxon>Eukaryota</taxon>
        <taxon>Metazoa</taxon>
        <taxon>Chordata</taxon>
        <taxon>Craniata</taxon>
        <taxon>Vertebrata</taxon>
        <taxon>Euteleostomi</taxon>
        <taxon>Mammalia</taxon>
        <taxon>Eutheria</taxon>
        <taxon>Euarchontoglires</taxon>
        <taxon>Primates</taxon>
        <taxon>Haplorrhini</taxon>
        <taxon>Tarsiiformes</taxon>
        <taxon>Tarsiidae</taxon>
        <taxon>Carlito</taxon>
    </lineage>
</organism>
<dbReference type="GO" id="GO:0051049">
    <property type="term" value="P:regulation of transport"/>
    <property type="evidence" value="ECO:0007669"/>
    <property type="project" value="TreeGrafter"/>
</dbReference>